<dbReference type="OrthoDB" id="497380at2759"/>
<dbReference type="InterPro" id="IPR012959">
    <property type="entry name" value="CPL_dom"/>
</dbReference>
<feature type="region of interest" description="Disordered" evidence="4">
    <location>
        <begin position="1"/>
        <end position="146"/>
    </location>
</feature>
<name>A0A8E2JY87_9PEZI</name>
<evidence type="ECO:0000256" key="2">
    <source>
        <dbReference type="ARBA" id="ARBA00022884"/>
    </source>
</evidence>
<dbReference type="GO" id="GO:0006417">
    <property type="term" value="P:regulation of translation"/>
    <property type="evidence" value="ECO:0007669"/>
    <property type="project" value="TreeGrafter"/>
</dbReference>
<organism evidence="6 7">
    <name type="scientific">Glonium stellatum</name>
    <dbReference type="NCBI Taxonomy" id="574774"/>
    <lineage>
        <taxon>Eukaryota</taxon>
        <taxon>Fungi</taxon>
        <taxon>Dikarya</taxon>
        <taxon>Ascomycota</taxon>
        <taxon>Pezizomycotina</taxon>
        <taxon>Dothideomycetes</taxon>
        <taxon>Pleosporomycetidae</taxon>
        <taxon>Gloniales</taxon>
        <taxon>Gloniaceae</taxon>
        <taxon>Glonium</taxon>
    </lineage>
</organism>
<dbReference type="GO" id="GO:0003729">
    <property type="term" value="F:mRNA binding"/>
    <property type="evidence" value="ECO:0007669"/>
    <property type="project" value="TreeGrafter"/>
</dbReference>
<evidence type="ECO:0000256" key="4">
    <source>
        <dbReference type="SAM" id="MobiDB-lite"/>
    </source>
</evidence>
<comment type="function">
    <text evidence="3">RNA-binding nucleolar protein required for pre-rRNA processing. Involved in production of 18S rRNA and assembly of small ribosomal subunit.</text>
</comment>
<dbReference type="SMART" id="SM00025">
    <property type="entry name" value="Pumilio"/>
    <property type="match status" value="4"/>
</dbReference>
<dbReference type="EMBL" id="KV748707">
    <property type="protein sequence ID" value="OCL13532.1"/>
    <property type="molecule type" value="Genomic_DNA"/>
</dbReference>
<feature type="compositionally biased region" description="Basic and acidic residues" evidence="4">
    <location>
        <begin position="88"/>
        <end position="112"/>
    </location>
</feature>
<accession>A0A8E2JY87</accession>
<feature type="compositionally biased region" description="Basic and acidic residues" evidence="4">
    <location>
        <begin position="26"/>
        <end position="38"/>
    </location>
</feature>
<dbReference type="InterPro" id="IPR001313">
    <property type="entry name" value="Pumilio_RNA-bd_rpt"/>
</dbReference>
<dbReference type="PANTHER" id="PTHR13389:SF0">
    <property type="entry name" value="PUMILIO HOMOLOG 3"/>
    <property type="match status" value="1"/>
</dbReference>
<dbReference type="Gene3D" id="1.25.10.10">
    <property type="entry name" value="Leucine-rich Repeat Variant"/>
    <property type="match status" value="1"/>
</dbReference>
<keyword evidence="7" id="KW-1185">Reference proteome</keyword>
<dbReference type="Pfam" id="PF08144">
    <property type="entry name" value="CPL"/>
    <property type="match status" value="1"/>
</dbReference>
<evidence type="ECO:0000256" key="1">
    <source>
        <dbReference type="ARBA" id="ARBA00022737"/>
    </source>
</evidence>
<reference evidence="6 7" key="1">
    <citation type="journal article" date="2016" name="Nat. Commun.">
        <title>Ectomycorrhizal ecology is imprinted in the genome of the dominant symbiotic fungus Cenococcum geophilum.</title>
        <authorList>
            <consortium name="DOE Joint Genome Institute"/>
            <person name="Peter M."/>
            <person name="Kohler A."/>
            <person name="Ohm R.A."/>
            <person name="Kuo A."/>
            <person name="Krutzmann J."/>
            <person name="Morin E."/>
            <person name="Arend M."/>
            <person name="Barry K.W."/>
            <person name="Binder M."/>
            <person name="Choi C."/>
            <person name="Clum A."/>
            <person name="Copeland A."/>
            <person name="Grisel N."/>
            <person name="Haridas S."/>
            <person name="Kipfer T."/>
            <person name="LaButti K."/>
            <person name="Lindquist E."/>
            <person name="Lipzen A."/>
            <person name="Maire R."/>
            <person name="Meier B."/>
            <person name="Mihaltcheva S."/>
            <person name="Molinier V."/>
            <person name="Murat C."/>
            <person name="Poggeler S."/>
            <person name="Quandt C.A."/>
            <person name="Sperisen C."/>
            <person name="Tritt A."/>
            <person name="Tisserant E."/>
            <person name="Crous P.W."/>
            <person name="Henrissat B."/>
            <person name="Nehls U."/>
            <person name="Egli S."/>
            <person name="Spatafora J.W."/>
            <person name="Grigoriev I.V."/>
            <person name="Martin F.M."/>
        </authorList>
    </citation>
    <scope>NUCLEOTIDE SEQUENCE [LARGE SCALE GENOMIC DNA]</scope>
    <source>
        <strain evidence="6 7">CBS 207.34</strain>
    </source>
</reference>
<evidence type="ECO:0000313" key="6">
    <source>
        <dbReference type="EMBL" id="OCL13532.1"/>
    </source>
</evidence>
<dbReference type="AlphaFoldDB" id="A0A8E2JY87"/>
<dbReference type="InterPro" id="IPR011989">
    <property type="entry name" value="ARM-like"/>
</dbReference>
<dbReference type="SUPFAM" id="SSF48371">
    <property type="entry name" value="ARM repeat"/>
    <property type="match status" value="1"/>
</dbReference>
<keyword evidence="2" id="KW-0694">RNA-binding</keyword>
<dbReference type="PANTHER" id="PTHR13389">
    <property type="entry name" value="PUMILIO HOMOLOG 3"/>
    <property type="match status" value="1"/>
</dbReference>
<proteinExistence type="predicted"/>
<feature type="compositionally biased region" description="Basic and acidic residues" evidence="4">
    <location>
        <begin position="128"/>
        <end position="143"/>
    </location>
</feature>
<dbReference type="Proteomes" id="UP000250140">
    <property type="component" value="Unassembled WGS sequence"/>
</dbReference>
<feature type="compositionally biased region" description="Basic and acidic residues" evidence="4">
    <location>
        <begin position="679"/>
        <end position="693"/>
    </location>
</feature>
<sequence length="725" mass="80027">MAAGLKRKQATEAVKPANGVKAKKAKVYESKPAKKKELAASAKKGSKRTPVSESKELVESDTSEDENGFYGFAAKEESEQGSSDSDESESKANAEEGREVKKAKVEKKDKANGTKPPTVEALNASSSKEAHAKQKALSKERKAAKPNADIIARSKQLWERLRRKSHVPKDERDKLVEELFEIITGRVKDFVFKHDSVRVIQCALKYANMEQRKMIARELKGEFRALAESRYAKFLIGKLLVQGGTEVQEMIISEFYGHVRRLINHPEASWILDDTYRGMATPEQKAILLREWYGPEFAIFKVKKEGPITSDLSKILEESPEKRQPILNYLHNLINQLIQKKLTGFTMLHDAMLQYFLACKPGSSEVTEFLEHLKPDAKEGEEPDIDLLKNLAFTKSGSRLACLAFAHGNAKDRKLLLRAYKDTMELLAYDVHAHHVLLTALSVIDDTKLSSKSVFGELIPQDAPADALHDKILALATHLDARTVLLYPFAGSAKWLFPDPNATSLTLLNEMHGIRASTSKKDPALRPQELTRTVSTPLLAAIAARAPDFATSSFGCQFLTEVLFGAEGDKAAALAAVADLGTGDPRPDNEAHIANSAAGCRMLKSLVQGGRFDAKTKKVVPVEPRLGFAELLWERVKDRVVEWATGPGAFVVVALVEADGWNGEKEVLGALKGQKKALEKAAGDRQDGDDQGAKKGKKRKEGKREEEPKEKKGNAGARLLLQKLR</sequence>
<keyword evidence="1" id="KW-0677">Repeat</keyword>
<evidence type="ECO:0000256" key="3">
    <source>
        <dbReference type="ARBA" id="ARBA00024893"/>
    </source>
</evidence>
<dbReference type="InterPro" id="IPR033133">
    <property type="entry name" value="PUM-HD"/>
</dbReference>
<dbReference type="InterPro" id="IPR016024">
    <property type="entry name" value="ARM-type_fold"/>
</dbReference>
<dbReference type="InterPro" id="IPR040059">
    <property type="entry name" value="PUM3"/>
</dbReference>
<dbReference type="GO" id="GO:0005730">
    <property type="term" value="C:nucleolus"/>
    <property type="evidence" value="ECO:0007669"/>
    <property type="project" value="TreeGrafter"/>
</dbReference>
<dbReference type="PROSITE" id="PS50303">
    <property type="entry name" value="PUM_HD"/>
    <property type="match status" value="1"/>
</dbReference>
<feature type="region of interest" description="Disordered" evidence="4">
    <location>
        <begin position="679"/>
        <end position="725"/>
    </location>
</feature>
<gene>
    <name evidence="6" type="ORF">AOQ84DRAFT_310417</name>
</gene>
<evidence type="ECO:0000259" key="5">
    <source>
        <dbReference type="PROSITE" id="PS50303"/>
    </source>
</evidence>
<feature type="compositionally biased region" description="Basic and acidic residues" evidence="4">
    <location>
        <begin position="702"/>
        <end position="713"/>
    </location>
</feature>
<evidence type="ECO:0000313" key="7">
    <source>
        <dbReference type="Proteomes" id="UP000250140"/>
    </source>
</evidence>
<protein>
    <submittedName>
        <fullName evidence="6">ARM repeat-containing protein</fullName>
    </submittedName>
</protein>
<feature type="domain" description="PUM-HD" evidence="5">
    <location>
        <begin position="153"/>
        <end position="531"/>
    </location>
</feature>